<sequence length="84" mass="9478">MIDLQHKVIEMLQNEGGQALTTEQLALRIGISVEKAAEVLYELTTSGQICTKKNNHYIARESLWGWICTFNLLVSAAAVMIMYY</sequence>
<dbReference type="Proteomes" id="UP000253314">
    <property type="component" value="Unassembled WGS sequence"/>
</dbReference>
<accession>A0A366XQP0</accession>
<dbReference type="InterPro" id="IPR036390">
    <property type="entry name" value="WH_DNA-bd_sf"/>
</dbReference>
<gene>
    <name evidence="2" type="ORF">DS031_19985</name>
</gene>
<dbReference type="Gene3D" id="1.10.10.10">
    <property type="entry name" value="Winged helix-like DNA-binding domain superfamily/Winged helix DNA-binding domain"/>
    <property type="match status" value="1"/>
</dbReference>
<organism evidence="2 3">
    <name type="scientific">Bacillus taeanensis</name>
    <dbReference type="NCBI Taxonomy" id="273032"/>
    <lineage>
        <taxon>Bacteria</taxon>
        <taxon>Bacillati</taxon>
        <taxon>Bacillota</taxon>
        <taxon>Bacilli</taxon>
        <taxon>Bacillales</taxon>
        <taxon>Bacillaceae</taxon>
        <taxon>Bacillus</taxon>
    </lineage>
</organism>
<evidence type="ECO:0000256" key="1">
    <source>
        <dbReference type="SAM" id="Phobius"/>
    </source>
</evidence>
<feature type="transmembrane region" description="Helical" evidence="1">
    <location>
        <begin position="63"/>
        <end position="83"/>
    </location>
</feature>
<keyword evidence="1" id="KW-0472">Membrane</keyword>
<proteinExistence type="predicted"/>
<dbReference type="RefSeq" id="WP_113807968.1">
    <property type="nucleotide sequence ID" value="NZ_QOCW01000029.1"/>
</dbReference>
<dbReference type="AlphaFoldDB" id="A0A366XQP0"/>
<evidence type="ECO:0000313" key="3">
    <source>
        <dbReference type="Proteomes" id="UP000253314"/>
    </source>
</evidence>
<evidence type="ECO:0000313" key="2">
    <source>
        <dbReference type="EMBL" id="RBW67828.1"/>
    </source>
</evidence>
<protein>
    <submittedName>
        <fullName evidence="2">Uncharacterized protein</fullName>
    </submittedName>
</protein>
<dbReference type="EMBL" id="QOCW01000029">
    <property type="protein sequence ID" value="RBW67828.1"/>
    <property type="molecule type" value="Genomic_DNA"/>
</dbReference>
<name>A0A366XQP0_9BACI</name>
<keyword evidence="1" id="KW-0812">Transmembrane</keyword>
<comment type="caution">
    <text evidence="2">The sequence shown here is derived from an EMBL/GenBank/DDBJ whole genome shotgun (WGS) entry which is preliminary data.</text>
</comment>
<keyword evidence="3" id="KW-1185">Reference proteome</keyword>
<reference evidence="2 3" key="1">
    <citation type="submission" date="2018-07" db="EMBL/GenBank/DDBJ databases">
        <title>Lottiidibacillus patelloidae gen. nov., sp. nov., isolated from the intestinal tract of a marine limpet and the reclassification of B. taeanensis BH030017T, B. algicola KMM 3737T and B. hwajinpoensis SW-72T as genus Lottiidibacillus.</title>
        <authorList>
            <person name="Liu R."/>
            <person name="Huang Z."/>
        </authorList>
    </citation>
    <scope>NUCLEOTIDE SEQUENCE [LARGE SCALE GENOMIC DNA]</scope>
    <source>
        <strain evidence="2 3">BH030017</strain>
    </source>
</reference>
<dbReference type="InterPro" id="IPR036388">
    <property type="entry name" value="WH-like_DNA-bd_sf"/>
</dbReference>
<dbReference type="SUPFAM" id="SSF46785">
    <property type="entry name" value="Winged helix' DNA-binding domain"/>
    <property type="match status" value="1"/>
</dbReference>
<keyword evidence="1" id="KW-1133">Transmembrane helix</keyword>